<evidence type="ECO:0000256" key="2">
    <source>
        <dbReference type="ARBA" id="ARBA00004524"/>
    </source>
</evidence>
<dbReference type="PANTHER" id="PTHR24291">
    <property type="entry name" value="CYTOCHROME P450 FAMILY 4"/>
    <property type="match status" value="1"/>
</dbReference>
<dbReference type="GO" id="GO:0019369">
    <property type="term" value="P:arachidonate metabolic process"/>
    <property type="evidence" value="ECO:0007669"/>
    <property type="project" value="TreeGrafter"/>
</dbReference>
<dbReference type="InterPro" id="IPR050196">
    <property type="entry name" value="Cytochrome_P450_Monoox"/>
</dbReference>
<dbReference type="GO" id="GO:0008391">
    <property type="term" value="F:arachidonate monooxygenase activity"/>
    <property type="evidence" value="ECO:0007669"/>
    <property type="project" value="TreeGrafter"/>
</dbReference>
<dbReference type="InterPro" id="IPR002401">
    <property type="entry name" value="Cyt_P450_E_grp-I"/>
</dbReference>
<evidence type="ECO:0000256" key="13">
    <source>
        <dbReference type="SAM" id="Phobius"/>
    </source>
</evidence>
<dbReference type="Pfam" id="PF00067">
    <property type="entry name" value="p450"/>
    <property type="match status" value="3"/>
</dbReference>
<dbReference type="InterPro" id="IPR017972">
    <property type="entry name" value="Cyt_P450_CS"/>
</dbReference>
<evidence type="ECO:0000313" key="14">
    <source>
        <dbReference type="EMBL" id="ERE72269.1"/>
    </source>
</evidence>
<evidence type="ECO:0000256" key="3">
    <source>
        <dbReference type="ARBA" id="ARBA00004586"/>
    </source>
</evidence>
<evidence type="ECO:0000256" key="1">
    <source>
        <dbReference type="ARBA" id="ARBA00001971"/>
    </source>
</evidence>
<comment type="similarity">
    <text evidence="4">Belongs to the cytochrome P450 family.</text>
</comment>
<protein>
    <submittedName>
        <fullName evidence="14">Leukotriene-B(4) omega-hydroxylase 1-like isoform 1</fullName>
        <ecNumber evidence="14">1.14.13.30</ecNumber>
    </submittedName>
</protein>
<name>A0A061I208_CRIGR</name>
<dbReference type="EC" id="1.14.13.30" evidence="14"/>
<dbReference type="PRINTS" id="PR00463">
    <property type="entry name" value="EP450I"/>
</dbReference>
<evidence type="ECO:0000256" key="9">
    <source>
        <dbReference type="ARBA" id="ARBA00023002"/>
    </source>
</evidence>
<reference evidence="15" key="1">
    <citation type="journal article" date="2013" name="Nat. Biotechnol.">
        <title>Chinese hamster genome sequenced from sorted chromosomes.</title>
        <authorList>
            <person name="Brinkrolf K."/>
            <person name="Rupp O."/>
            <person name="Laux H."/>
            <person name="Kollin F."/>
            <person name="Ernst W."/>
            <person name="Linke B."/>
            <person name="Kofler R."/>
            <person name="Romand S."/>
            <person name="Hesse F."/>
            <person name="Budach W.E."/>
            <person name="Galosy S."/>
            <person name="Muller D."/>
            <person name="Noll T."/>
            <person name="Wienberg J."/>
            <person name="Jostock T."/>
            <person name="Leonard M."/>
            <person name="Grillari J."/>
            <person name="Tauch A."/>
            <person name="Goesmann A."/>
            <person name="Helk B."/>
            <person name="Mott J.E."/>
            <person name="Puhler A."/>
            <person name="Borth N."/>
        </authorList>
    </citation>
    <scope>NUCLEOTIDE SEQUENCE [LARGE SCALE GENOMIC DNA]</scope>
    <source>
        <strain evidence="15">17A/GY</strain>
    </source>
</reference>
<dbReference type="PROSITE" id="PS00086">
    <property type="entry name" value="CYTOCHROME_P450"/>
    <property type="match status" value="2"/>
</dbReference>
<evidence type="ECO:0000256" key="7">
    <source>
        <dbReference type="ARBA" id="ARBA00022824"/>
    </source>
</evidence>
<keyword evidence="7" id="KW-0256">Endoplasmic reticulum</keyword>
<keyword evidence="13" id="KW-0812">Transmembrane</keyword>
<keyword evidence="8" id="KW-0492">Microsome</keyword>
<keyword evidence="11" id="KW-0503">Monooxygenase</keyword>
<proteinExistence type="inferred from homology"/>
<keyword evidence="13" id="KW-1133">Transmembrane helix</keyword>
<dbReference type="GO" id="GO:0050051">
    <property type="term" value="F:leukotriene-B4 20-monooxygenase activity"/>
    <property type="evidence" value="ECO:0007669"/>
    <property type="project" value="TreeGrafter"/>
</dbReference>
<dbReference type="PRINTS" id="PR00385">
    <property type="entry name" value="P450"/>
</dbReference>
<dbReference type="GO" id="GO:0005506">
    <property type="term" value="F:iron ion binding"/>
    <property type="evidence" value="ECO:0007669"/>
    <property type="project" value="InterPro"/>
</dbReference>
<evidence type="ECO:0000256" key="8">
    <source>
        <dbReference type="ARBA" id="ARBA00022848"/>
    </source>
</evidence>
<accession>A0A061I208</accession>
<keyword evidence="5" id="KW-0349">Heme</keyword>
<evidence type="ECO:0000256" key="11">
    <source>
        <dbReference type="ARBA" id="ARBA00023033"/>
    </source>
</evidence>
<dbReference type="Gene3D" id="1.10.630.10">
    <property type="entry name" value="Cytochrome P450"/>
    <property type="match status" value="3"/>
</dbReference>
<keyword evidence="6" id="KW-0479">Metal-binding</keyword>
<keyword evidence="10" id="KW-0408">Iron</keyword>
<gene>
    <name evidence="14" type="ORF">H671_5g15146</name>
</gene>
<keyword evidence="9 14" id="KW-0560">Oxidoreductase</keyword>
<feature type="transmembrane region" description="Helical" evidence="13">
    <location>
        <begin position="20"/>
        <end position="42"/>
    </location>
</feature>
<dbReference type="Proteomes" id="UP000030759">
    <property type="component" value="Unassembled WGS sequence"/>
</dbReference>
<comment type="cofactor">
    <cofactor evidence="1">
        <name>heme</name>
        <dbReference type="ChEBI" id="CHEBI:30413"/>
    </cofactor>
</comment>
<dbReference type="GO" id="GO:0020037">
    <property type="term" value="F:heme binding"/>
    <property type="evidence" value="ECO:0007669"/>
    <property type="project" value="InterPro"/>
</dbReference>
<evidence type="ECO:0000256" key="4">
    <source>
        <dbReference type="ARBA" id="ARBA00010617"/>
    </source>
</evidence>
<evidence type="ECO:0000256" key="6">
    <source>
        <dbReference type="ARBA" id="ARBA00022723"/>
    </source>
</evidence>
<dbReference type="SUPFAM" id="SSF48264">
    <property type="entry name" value="Cytochrome P450"/>
    <property type="match status" value="3"/>
</dbReference>
<evidence type="ECO:0000256" key="5">
    <source>
        <dbReference type="ARBA" id="ARBA00022617"/>
    </source>
</evidence>
<evidence type="ECO:0000313" key="15">
    <source>
        <dbReference type="Proteomes" id="UP000030759"/>
    </source>
</evidence>
<dbReference type="GO" id="GO:0005789">
    <property type="term" value="C:endoplasmic reticulum membrane"/>
    <property type="evidence" value="ECO:0007669"/>
    <property type="project" value="UniProtKB-SubCell"/>
</dbReference>
<comment type="subcellular location">
    <subcellularLocation>
        <location evidence="3">Endoplasmic reticulum membrane</location>
    </subcellularLocation>
    <subcellularLocation>
        <location evidence="2">Microsome membrane</location>
    </subcellularLocation>
</comment>
<dbReference type="InterPro" id="IPR036396">
    <property type="entry name" value="Cyt_P450_sf"/>
</dbReference>
<organism evidence="14 15">
    <name type="scientific">Cricetulus griseus</name>
    <name type="common">Chinese hamster</name>
    <name type="synonym">Cricetulus barabensis griseus</name>
    <dbReference type="NCBI Taxonomy" id="10029"/>
    <lineage>
        <taxon>Eukaryota</taxon>
        <taxon>Metazoa</taxon>
        <taxon>Chordata</taxon>
        <taxon>Craniata</taxon>
        <taxon>Vertebrata</taxon>
        <taxon>Euteleostomi</taxon>
        <taxon>Mammalia</taxon>
        <taxon>Eutheria</taxon>
        <taxon>Euarchontoglires</taxon>
        <taxon>Glires</taxon>
        <taxon>Rodentia</taxon>
        <taxon>Myomorpha</taxon>
        <taxon>Muroidea</taxon>
        <taxon>Cricetidae</taxon>
        <taxon>Cricetinae</taxon>
        <taxon>Cricetulus</taxon>
    </lineage>
</organism>
<evidence type="ECO:0000256" key="10">
    <source>
        <dbReference type="ARBA" id="ARBA00023004"/>
    </source>
</evidence>
<evidence type="ECO:0000256" key="12">
    <source>
        <dbReference type="ARBA" id="ARBA00023136"/>
    </source>
</evidence>
<dbReference type="InterPro" id="IPR001128">
    <property type="entry name" value="Cyt_P450"/>
</dbReference>
<dbReference type="CDD" id="cd20679">
    <property type="entry name" value="CYP4F"/>
    <property type="match status" value="2"/>
</dbReference>
<dbReference type="PANTHER" id="PTHR24291:SF154">
    <property type="entry name" value="CYTOCHROME P450, FAMILY 4, SUBFAMILY F, POLYPEPTIDE 40"/>
    <property type="match status" value="1"/>
</dbReference>
<dbReference type="EMBL" id="KE680520">
    <property type="protein sequence ID" value="ERE72269.1"/>
    <property type="molecule type" value="Genomic_DNA"/>
</dbReference>
<keyword evidence="12 13" id="KW-0472">Membrane</keyword>
<sequence>MQSLSLSWLGMGPVLASSWHLLLLFGASWLVARILAWTYSFYEKCARLRCFPQAPKRNWFLGHLGTMTFKFTSPLGREPRFGNLPDSLLWNWGDACPELVLVYWAVVQGKVCERERVGWNEISSLVAPKDMTFYGFLKPWLGEYLKARVRGHLGVGQRKVPPLPTAMVALPGDGLFLSSGDKWSQRRRLLTPAFHFDILKPYVKIFNKSVNIMHDKWKRLSSEGSARLEMFENISLMTLDSLQRCLFGFDSNCQESPSEYIAAILELSALVAKKYQQVFLYVDFLYYLTADGRRFHKACDLVHDFTDAVIRERRHILSSQSVDEFLKSKAKSKTLDFIDVLLLAKDEHGKELSDEDIRAEADTFMFGGHDTTASGLSWTLYNLAKHPEYQERCRQEVQELLRDREPQEIEWDDLAQLPFLTMCIKESLRLHPPVTDLVRGCIQDIVLPDGRIIPKGAHTSWEEAPGNCIGQTFAVNEMKVALALTLLRFRVLPDKEPRRQPELILRAEGGLWLRMEPLSSQMLQSSVSALGPTSVLASPWHLLLFGAASWLLAKILAWTYSFCENCSRLRCFPQTPRRNWFLGHLGMIQSNEEGMQMVTEMGKTFRDVQVLWLGPVIPVLRLVDPAFVAPLLHAPALVAPKDMTFLGFLKPWLGDGLFLSSGDKWSHHRRLLTPAFHFDILKPYVKIFNKSVNIMHDKWKRLSSEGSARLEMFENISLMTLDSLQRCLFGFDSNCQDSPSEYIAAILELSSLIVKRSQKLFLFSDFLYYLTANGQRFHKACDLVHDFTDAVIRERRRILSSQSVDEFLKSKAKSKTLDFIDVLLLAKDEHGKELSDEDIRAEADTFMFGGHDTTASGLSWVLYNLARHPEYQERCRQEVRELLRDREPQEIEWDDLAQLPFLTMCIKESLRLHPPVIDLLRRCTQDIVLPDGRVIPKGNICIISVFGIHHNPSVWPDPEVYDPFRFDPENPQKRSPLAFIPFSAGPRNCIGQTFAMNEMKVALALTLLRFRVLPDNKEPRRQPELILRAEGGLWLRVEPLSSHTFGLPFLLPSHHETVKTVREGKASLRKFTKSLYGPEFTSYFWQELTFCHLSCKMQHLDLSWLGLGPMSAAPWLLFVLIGASWLLARCLIWIFTLYEKCRRLRGFPQPPKRNWFWGHLGTSPPTEEGMKEMTMRVATYPQGFMTWLGPVVPLIHLCHPDIIRSVVSASAAVAPKDDNLYSFLKPWLGDGLLLSAGDKWSRHRSMLTPAFHFNILKPYVKIFNDSTNIMHAKWQRLTSGGSTHLDMFEHISLMTLDTLQKCVFSFNSNCQEKPSEYIAAILELSALVVKRNEQLLLHLDMLYRLTPDGRRFYKACRLVHDFTDAVIQERRRTLPSHGGDDVIKAKSKSKTLDFIDVLLLSKDEDGKELSDEDIRAEADTFMFRGHDTTASGLSWILYNLAKHPEYQERCRQEVQELFKGRESMDIEWDDLAQMPFLTMCIKESLRLHPPVTLASRCCTEDISLPDGRVIPKGVICIINIFGTHHNPTVWRDPEVYDPFRFDPENMQGRSPLAFIPFSAGPRNCIGQTFAMNEMKVALALTLLRFRVLPDKEPRRKPELILRAEGGLWLRVEPLINDCKAQTMLSPCKQPPFGTLNNWTRGTGQVTLGHIKFTIKANYHTSMCGYDSIQNIQNRTRVCTADSVHSPEDRNNWWRNVGLSTGDRYDGHRRKIEEKQARKEVIKCGE</sequence>
<dbReference type="FunFam" id="1.10.630.10:FF:000005">
    <property type="entry name" value="cytochrome P450 4F22 isoform X2"/>
    <property type="match status" value="2"/>
</dbReference>